<evidence type="ECO:0000313" key="2">
    <source>
        <dbReference type="Proteomes" id="UP000837857"/>
    </source>
</evidence>
<protein>
    <submittedName>
        <fullName evidence="1">Uncharacterized protein</fullName>
    </submittedName>
</protein>
<gene>
    <name evidence="1" type="ORF">IPOD504_LOCUS12648</name>
</gene>
<feature type="non-terminal residue" evidence="1">
    <location>
        <position position="161"/>
    </location>
</feature>
<reference evidence="1" key="1">
    <citation type="submission" date="2022-03" db="EMBL/GenBank/DDBJ databases">
        <authorList>
            <person name="Martin H S."/>
        </authorList>
    </citation>
    <scope>NUCLEOTIDE SEQUENCE</scope>
</reference>
<dbReference type="Proteomes" id="UP000837857">
    <property type="component" value="Chromosome 3"/>
</dbReference>
<proteinExistence type="predicted"/>
<organism evidence="1 2">
    <name type="scientific">Iphiclides podalirius</name>
    <name type="common">scarce swallowtail</name>
    <dbReference type="NCBI Taxonomy" id="110791"/>
    <lineage>
        <taxon>Eukaryota</taxon>
        <taxon>Metazoa</taxon>
        <taxon>Ecdysozoa</taxon>
        <taxon>Arthropoda</taxon>
        <taxon>Hexapoda</taxon>
        <taxon>Insecta</taxon>
        <taxon>Pterygota</taxon>
        <taxon>Neoptera</taxon>
        <taxon>Endopterygota</taxon>
        <taxon>Lepidoptera</taxon>
        <taxon>Glossata</taxon>
        <taxon>Ditrysia</taxon>
        <taxon>Papilionoidea</taxon>
        <taxon>Papilionidae</taxon>
        <taxon>Papilioninae</taxon>
        <taxon>Iphiclides</taxon>
    </lineage>
</organism>
<evidence type="ECO:0000313" key="1">
    <source>
        <dbReference type="EMBL" id="CAH2063730.1"/>
    </source>
</evidence>
<keyword evidence="2" id="KW-1185">Reference proteome</keyword>
<dbReference type="EMBL" id="OW152815">
    <property type="protein sequence ID" value="CAH2063730.1"/>
    <property type="molecule type" value="Genomic_DNA"/>
</dbReference>
<accession>A0ABN8IU42</accession>
<sequence>MTMYYEHTSRDEAARPQYASTAITPDIACSWKCRLHGTRTVRCGKIIVTTILGFNDDQLLNVGSIAREGARWRGLRRRGGRRTQGAMPCRSSAMTQRGASLHRPPVHDYFGARDIQRAIHSRPSTARLYCRTLYCLAAASAVPHQLRVALFTRSRRECRLI</sequence>
<name>A0ABN8IU42_9NEOP</name>